<sequence length="87" mass="9402">MAKQGANRAESLLERSEDEEGECAVRWALAELTCVLEVTSKKLDWEEPATLLRLKASARNADDSSSPAFTTHLSSSAAAFARPSSSF</sequence>
<proteinExistence type="predicted"/>
<dbReference type="KEGG" id="egl:EGR_00555"/>
<accession>W6USJ3</accession>
<reference evidence="2 3" key="1">
    <citation type="journal article" date="2013" name="Nat. Genet.">
        <title>The genome of the hydatid tapeworm Echinococcus granulosus.</title>
        <authorList>
            <person name="Zheng H."/>
            <person name="Zhang W."/>
            <person name="Zhang L."/>
            <person name="Zhang Z."/>
            <person name="Li J."/>
            <person name="Lu G."/>
            <person name="Zhu Y."/>
            <person name="Wang Y."/>
            <person name="Huang Y."/>
            <person name="Liu J."/>
            <person name="Kang H."/>
            <person name="Chen J."/>
            <person name="Wang L."/>
            <person name="Chen A."/>
            <person name="Yu S."/>
            <person name="Gao Z."/>
            <person name="Jin L."/>
            <person name="Gu W."/>
            <person name="Wang Z."/>
            <person name="Zhao L."/>
            <person name="Shi B."/>
            <person name="Wen H."/>
            <person name="Lin R."/>
            <person name="Jones M.K."/>
            <person name="Brejova B."/>
            <person name="Vinar T."/>
            <person name="Zhao G."/>
            <person name="McManus D.P."/>
            <person name="Chen Z."/>
            <person name="Zhou Y."/>
            <person name="Wang S."/>
        </authorList>
    </citation>
    <scope>NUCLEOTIDE SEQUENCE [LARGE SCALE GENOMIC DNA]</scope>
</reference>
<keyword evidence="3" id="KW-1185">Reference proteome</keyword>
<comment type="caution">
    <text evidence="2">The sequence shown here is derived from an EMBL/GenBank/DDBJ whole genome shotgun (WGS) entry which is preliminary data.</text>
</comment>
<organism evidence="2 3">
    <name type="scientific">Echinococcus granulosus</name>
    <name type="common">Hydatid tapeworm</name>
    <dbReference type="NCBI Taxonomy" id="6210"/>
    <lineage>
        <taxon>Eukaryota</taxon>
        <taxon>Metazoa</taxon>
        <taxon>Spiralia</taxon>
        <taxon>Lophotrochozoa</taxon>
        <taxon>Platyhelminthes</taxon>
        <taxon>Cestoda</taxon>
        <taxon>Eucestoda</taxon>
        <taxon>Cyclophyllidea</taxon>
        <taxon>Taeniidae</taxon>
        <taxon>Echinococcus</taxon>
        <taxon>Echinococcus granulosus group</taxon>
    </lineage>
</organism>
<feature type="region of interest" description="Disordered" evidence="1">
    <location>
        <begin position="1"/>
        <end position="21"/>
    </location>
</feature>
<protein>
    <submittedName>
        <fullName evidence="2">Uncharacterized protein</fullName>
    </submittedName>
</protein>
<dbReference type="AlphaFoldDB" id="W6USJ3"/>
<dbReference type="EMBL" id="APAU02000002">
    <property type="protein sequence ID" value="EUB64605.1"/>
    <property type="molecule type" value="Genomic_DNA"/>
</dbReference>
<dbReference type="RefSeq" id="XP_024355801.1">
    <property type="nucleotide sequence ID" value="XM_024489804.1"/>
</dbReference>
<evidence type="ECO:0000313" key="2">
    <source>
        <dbReference type="EMBL" id="EUB64605.1"/>
    </source>
</evidence>
<dbReference type="GeneID" id="36336270"/>
<name>W6USJ3_ECHGR</name>
<dbReference type="CTD" id="36336270"/>
<evidence type="ECO:0000256" key="1">
    <source>
        <dbReference type="SAM" id="MobiDB-lite"/>
    </source>
</evidence>
<dbReference type="Proteomes" id="UP000019149">
    <property type="component" value="Unassembled WGS sequence"/>
</dbReference>
<gene>
    <name evidence="2" type="ORF">EGR_00555</name>
</gene>
<evidence type="ECO:0000313" key="3">
    <source>
        <dbReference type="Proteomes" id="UP000019149"/>
    </source>
</evidence>